<keyword evidence="2" id="KW-1185">Reference proteome</keyword>
<organism evidence="1 2">
    <name type="scientific">Bonamia ostreae</name>
    <dbReference type="NCBI Taxonomy" id="126728"/>
    <lineage>
        <taxon>Eukaryota</taxon>
        <taxon>Sar</taxon>
        <taxon>Rhizaria</taxon>
        <taxon>Endomyxa</taxon>
        <taxon>Ascetosporea</taxon>
        <taxon>Haplosporida</taxon>
        <taxon>Bonamia</taxon>
    </lineage>
</organism>
<evidence type="ECO:0000313" key="2">
    <source>
        <dbReference type="Proteomes" id="UP001439008"/>
    </source>
</evidence>
<sequence>MGTHSLATRGSIWCATYQSVSSNNCCPVFLAFVIETFSSLETAFFAIEARFGVL</sequence>
<dbReference type="Proteomes" id="UP001439008">
    <property type="component" value="Unassembled WGS sequence"/>
</dbReference>
<name>A0ABV2AHZ7_9EUKA</name>
<proteinExistence type="predicted"/>
<accession>A0ABV2AHZ7</accession>
<dbReference type="EMBL" id="JBDODL010000253">
    <property type="protein sequence ID" value="MES1919309.1"/>
    <property type="molecule type" value="Genomic_DNA"/>
</dbReference>
<reference evidence="1 2" key="1">
    <citation type="journal article" date="2024" name="BMC Biol.">
        <title>Comparative genomics of Ascetosporea gives new insight into the evolutionary basis for animal parasitism in Rhizaria.</title>
        <authorList>
            <person name="Hiltunen Thoren M."/>
            <person name="Onut-Brannstrom I."/>
            <person name="Alfjorden A."/>
            <person name="Peckova H."/>
            <person name="Swords F."/>
            <person name="Hooper C."/>
            <person name="Holzer A.S."/>
            <person name="Bass D."/>
            <person name="Burki F."/>
        </authorList>
    </citation>
    <scope>NUCLEOTIDE SEQUENCE [LARGE SCALE GENOMIC DNA]</scope>
    <source>
        <strain evidence="1">20-A016</strain>
    </source>
</reference>
<protein>
    <submittedName>
        <fullName evidence="1">Uncharacterized protein</fullName>
    </submittedName>
</protein>
<evidence type="ECO:0000313" key="1">
    <source>
        <dbReference type="EMBL" id="MES1919309.1"/>
    </source>
</evidence>
<comment type="caution">
    <text evidence="1">The sequence shown here is derived from an EMBL/GenBank/DDBJ whole genome shotgun (WGS) entry which is preliminary data.</text>
</comment>
<gene>
    <name evidence="1" type="ORF">MHBO_001164</name>
</gene>